<comment type="caution">
    <text evidence="2">The sequence shown here is derived from an EMBL/GenBank/DDBJ whole genome shotgun (WGS) entry which is preliminary data.</text>
</comment>
<reference evidence="2 3" key="1">
    <citation type="journal article" date="2014" name="Int. J. Syst. Evol. Microbiol.">
        <title>Lysinibacillus halotolerans sp. nov., isolated from saline-alkaline soil.</title>
        <authorList>
            <person name="Kong D."/>
            <person name="Wang Y."/>
            <person name="Zhao B."/>
            <person name="Li Y."/>
            <person name="Song J."/>
            <person name="Zhai Y."/>
            <person name="Zhang C."/>
            <person name="Wang H."/>
            <person name="Chen X."/>
            <person name="Zhao B."/>
            <person name="Ruan Z."/>
        </authorList>
    </citation>
    <scope>NUCLEOTIDE SEQUENCE [LARGE SCALE GENOMIC DNA]</scope>
    <source>
        <strain evidence="2 3">MCCC 1A12703</strain>
    </source>
</reference>
<name>A0A3M8HG25_9BACI</name>
<feature type="compositionally biased region" description="Basic and acidic residues" evidence="1">
    <location>
        <begin position="83"/>
        <end position="92"/>
    </location>
</feature>
<feature type="region of interest" description="Disordered" evidence="1">
    <location>
        <begin position="68"/>
        <end position="92"/>
    </location>
</feature>
<gene>
    <name evidence="2" type="ORF">EC501_01695</name>
</gene>
<protein>
    <recommendedName>
        <fullName evidence="4">Endolytic transglycosylase MltG</fullName>
    </recommendedName>
</protein>
<evidence type="ECO:0000256" key="1">
    <source>
        <dbReference type="SAM" id="MobiDB-lite"/>
    </source>
</evidence>
<organism evidence="2 3">
    <name type="scientific">Lysinibacillus halotolerans</name>
    <dbReference type="NCBI Taxonomy" id="1368476"/>
    <lineage>
        <taxon>Bacteria</taxon>
        <taxon>Bacillati</taxon>
        <taxon>Bacillota</taxon>
        <taxon>Bacilli</taxon>
        <taxon>Bacillales</taxon>
        <taxon>Bacillaceae</taxon>
        <taxon>Lysinibacillus</taxon>
    </lineage>
</organism>
<sequence>MKANLINSFAAGLLISASVCGIVYFSQSTPKGQTNQVTAKSPTEEEMKTSLSNAGYVILTKTEWDEQLAAAEEEAKGQQTQKEQTDQSEKQDNEKVIYRTVINVASGMTSIEVGDALVQGEIIDNAMTFFNEVEKRGLANDLKPGTYKLDSNMSLDEVINTIFQ</sequence>
<dbReference type="AlphaFoldDB" id="A0A3M8HG25"/>
<evidence type="ECO:0008006" key="4">
    <source>
        <dbReference type="Google" id="ProtNLM"/>
    </source>
</evidence>
<keyword evidence="3" id="KW-1185">Reference proteome</keyword>
<proteinExistence type="predicted"/>
<dbReference type="Gene3D" id="3.30.1490.480">
    <property type="entry name" value="Endolytic murein transglycosylase"/>
    <property type="match status" value="1"/>
</dbReference>
<dbReference type="OrthoDB" id="2942983at2"/>
<accession>A0A3M8HG25</accession>
<dbReference type="RefSeq" id="WP_122970561.1">
    <property type="nucleotide sequence ID" value="NZ_RHLQ01000002.1"/>
</dbReference>
<dbReference type="EMBL" id="RHLQ01000002">
    <property type="protein sequence ID" value="RND01347.1"/>
    <property type="molecule type" value="Genomic_DNA"/>
</dbReference>
<evidence type="ECO:0000313" key="3">
    <source>
        <dbReference type="Proteomes" id="UP000279909"/>
    </source>
</evidence>
<evidence type="ECO:0000313" key="2">
    <source>
        <dbReference type="EMBL" id="RND01347.1"/>
    </source>
</evidence>
<dbReference type="Proteomes" id="UP000279909">
    <property type="component" value="Unassembled WGS sequence"/>
</dbReference>